<organism evidence="1">
    <name type="scientific">viral metagenome</name>
    <dbReference type="NCBI Taxonomy" id="1070528"/>
    <lineage>
        <taxon>unclassified sequences</taxon>
        <taxon>metagenomes</taxon>
        <taxon>organismal metagenomes</taxon>
    </lineage>
</organism>
<accession>A0A6H2A5E2</accession>
<gene>
    <name evidence="1" type="ORF">TM448A06204_0009</name>
    <name evidence="2" type="ORF">TM448B05910_0006</name>
</gene>
<dbReference type="EMBL" id="MT144551">
    <property type="protein sequence ID" value="QJA54932.1"/>
    <property type="molecule type" value="Genomic_DNA"/>
</dbReference>
<protein>
    <submittedName>
        <fullName evidence="1">Uncharacterized protein</fullName>
    </submittedName>
</protein>
<sequence length="77" mass="8966">MKSKYMEFFKAGHTGKTEVYDVLSKSSGGVLGHIKWYSPWRQYCFFPSPKCVFNNGCLADITGFIMELMAERRRMKE</sequence>
<proteinExistence type="predicted"/>
<reference evidence="1" key="1">
    <citation type="submission" date="2020-03" db="EMBL/GenBank/DDBJ databases">
        <title>The deep terrestrial virosphere.</title>
        <authorList>
            <person name="Holmfeldt K."/>
            <person name="Nilsson E."/>
            <person name="Simone D."/>
            <person name="Lopez-Fernandez M."/>
            <person name="Wu X."/>
            <person name="de Brujin I."/>
            <person name="Lundin D."/>
            <person name="Andersson A."/>
            <person name="Bertilsson S."/>
            <person name="Dopson M."/>
        </authorList>
    </citation>
    <scope>NUCLEOTIDE SEQUENCE</scope>
    <source>
        <strain evidence="1">TM448A06204</strain>
        <strain evidence="2">TM448B05910</strain>
    </source>
</reference>
<dbReference type="EMBL" id="MT145141">
    <property type="protein sequence ID" value="QJI04027.1"/>
    <property type="molecule type" value="Genomic_DNA"/>
</dbReference>
<dbReference type="AlphaFoldDB" id="A0A6H2A5E2"/>
<name>A0A6H2A5E2_9ZZZZ</name>
<evidence type="ECO:0000313" key="1">
    <source>
        <dbReference type="EMBL" id="QJA54932.1"/>
    </source>
</evidence>
<evidence type="ECO:0000313" key="2">
    <source>
        <dbReference type="EMBL" id="QJI04027.1"/>
    </source>
</evidence>